<dbReference type="SUPFAM" id="SSF54928">
    <property type="entry name" value="RNA-binding domain, RBD"/>
    <property type="match status" value="4"/>
</dbReference>
<evidence type="ECO:0000313" key="6">
    <source>
        <dbReference type="Proteomes" id="UP000242913"/>
    </source>
</evidence>
<dbReference type="Gene3D" id="3.30.70.330">
    <property type="match status" value="4"/>
</dbReference>
<keyword evidence="6" id="KW-1185">Reference proteome</keyword>
<gene>
    <name evidence="5" type="ORF">X798_04018</name>
</gene>
<name>A0A238BUA3_9BILA</name>
<accession>A0A238BUA3</accession>
<evidence type="ECO:0000313" key="5">
    <source>
        <dbReference type="EMBL" id="OZC08931.1"/>
    </source>
</evidence>
<sequence>MAPCPQPSSTATPIFLIPFALRTSGCNAIREQGSDSAPVRSIAFTIIDRRCTNSYNKIATTEELDVNSLGLQAALRKVSFLIEIHFDQCSKASNITLPKFHTEAYVLGRPPDKEHVIHVENSIPDGSLLVTNGISAIRQVLHPLALRLSFRLSPLFHKFIDISRFEALPLDENCSLKDELNLIRDRIHYLCKGAKDLIGSVEDVKTELRNAICLPETSLVSEVIVRTRGLPWQATDHDIAQFFIGLNIAPGGIALCLSPEGRRNGEAFVRFEDSEQRELALKRHRHFLHNRYIEVYRATGNDFLQVAAGSNSEAVRFVSCGSTGTMIVRMRGLPYDCTEAQIHEFFAEGENGCKVTDGGILFVNKSDGRPTGDAFVMFDNEEAGQKALTKHKRTIGTRYIELFRSTQAEVQQVVNRNLENDQRMMVHGSSRKDCIRLRGLPYEAHVENIVEFLGESARHIMFQIMALIIFYGVHMVYNAQGHPSGEAFIQMDSEMSAATAAALAHNKYMQIGKKQRYIEVFQCSPEDMNLVLTNPPLPPQFVLQPRPIFPQQAVQSLIPATAIVPSFTPLYFPCLSPPPSPCIYPLQSQPGLVLVTGLCPNITPQDILAYFQTNPEIAIESVQMLRWGTAQYAGEALVRFRSQMDAERALAEHVAAPLGTVPLNLSLIHT</sequence>
<feature type="domain" description="RRM" evidence="4">
    <location>
        <begin position="223"/>
        <end position="300"/>
    </location>
</feature>
<dbReference type="InterPro" id="IPR012677">
    <property type="entry name" value="Nucleotide-bd_a/b_plait_sf"/>
</dbReference>
<evidence type="ECO:0000256" key="2">
    <source>
        <dbReference type="ARBA" id="ARBA00022884"/>
    </source>
</evidence>
<dbReference type="InterPro" id="IPR050666">
    <property type="entry name" value="ESRP"/>
</dbReference>
<reference evidence="5 6" key="1">
    <citation type="submission" date="2015-12" db="EMBL/GenBank/DDBJ databases">
        <title>Draft genome of the nematode, Onchocerca flexuosa.</title>
        <authorList>
            <person name="Mitreva M."/>
        </authorList>
    </citation>
    <scope>NUCLEOTIDE SEQUENCE [LARGE SCALE GENOMIC DNA]</scope>
    <source>
        <strain evidence="5">Red Deer</strain>
    </source>
</reference>
<keyword evidence="2 3" id="KW-0694">RNA-binding</keyword>
<organism evidence="5 6">
    <name type="scientific">Onchocerca flexuosa</name>
    <dbReference type="NCBI Taxonomy" id="387005"/>
    <lineage>
        <taxon>Eukaryota</taxon>
        <taxon>Metazoa</taxon>
        <taxon>Ecdysozoa</taxon>
        <taxon>Nematoda</taxon>
        <taxon>Chromadorea</taxon>
        <taxon>Rhabditida</taxon>
        <taxon>Spirurina</taxon>
        <taxon>Spiruromorpha</taxon>
        <taxon>Filarioidea</taxon>
        <taxon>Onchocercidae</taxon>
        <taxon>Onchocerca</taxon>
    </lineage>
</organism>
<protein>
    <recommendedName>
        <fullName evidence="4">RRM domain-containing protein</fullName>
    </recommendedName>
</protein>
<feature type="domain" description="RRM" evidence="4">
    <location>
        <begin position="326"/>
        <end position="407"/>
    </location>
</feature>
<dbReference type="Pfam" id="PF00076">
    <property type="entry name" value="RRM_1"/>
    <property type="match status" value="3"/>
</dbReference>
<evidence type="ECO:0000256" key="1">
    <source>
        <dbReference type="ARBA" id="ARBA00022737"/>
    </source>
</evidence>
<dbReference type="PROSITE" id="PS50102">
    <property type="entry name" value="RRM"/>
    <property type="match status" value="2"/>
</dbReference>
<dbReference type="GO" id="GO:0003723">
    <property type="term" value="F:RNA binding"/>
    <property type="evidence" value="ECO:0007669"/>
    <property type="project" value="UniProtKB-UniRule"/>
</dbReference>
<evidence type="ECO:0000256" key="3">
    <source>
        <dbReference type="PROSITE-ProRule" id="PRU00176"/>
    </source>
</evidence>
<dbReference type="PANTHER" id="PTHR13976">
    <property type="entry name" value="HETEROGENEOUS NUCLEAR RIBONUCLEOPROTEIN-RELATED"/>
    <property type="match status" value="1"/>
</dbReference>
<dbReference type="OrthoDB" id="431068at2759"/>
<dbReference type="AlphaFoldDB" id="A0A238BUA3"/>
<dbReference type="InterPro" id="IPR035979">
    <property type="entry name" value="RBD_domain_sf"/>
</dbReference>
<dbReference type="SMART" id="SM00360">
    <property type="entry name" value="RRM"/>
    <property type="match status" value="4"/>
</dbReference>
<evidence type="ECO:0000259" key="4">
    <source>
        <dbReference type="PROSITE" id="PS50102"/>
    </source>
</evidence>
<keyword evidence="1" id="KW-0677">Repeat</keyword>
<proteinExistence type="predicted"/>
<dbReference type="EMBL" id="KZ269999">
    <property type="protein sequence ID" value="OZC08931.1"/>
    <property type="molecule type" value="Genomic_DNA"/>
</dbReference>
<dbReference type="InterPro" id="IPR000504">
    <property type="entry name" value="RRM_dom"/>
</dbReference>
<dbReference type="Proteomes" id="UP000242913">
    <property type="component" value="Unassembled WGS sequence"/>
</dbReference>